<dbReference type="Pfam" id="PF24763">
    <property type="entry name" value="CGL160_C"/>
    <property type="match status" value="1"/>
</dbReference>
<accession>A0AAN8YZY0</accession>
<evidence type="ECO:0000256" key="3">
    <source>
        <dbReference type="ARBA" id="ARBA00022989"/>
    </source>
</evidence>
<evidence type="ECO:0000256" key="1">
    <source>
        <dbReference type="ARBA" id="ARBA00004141"/>
    </source>
</evidence>
<organism evidence="6 7">
    <name type="scientific">Dillenia turbinata</name>
    <dbReference type="NCBI Taxonomy" id="194707"/>
    <lineage>
        <taxon>Eukaryota</taxon>
        <taxon>Viridiplantae</taxon>
        <taxon>Streptophyta</taxon>
        <taxon>Embryophyta</taxon>
        <taxon>Tracheophyta</taxon>
        <taxon>Spermatophyta</taxon>
        <taxon>Magnoliopsida</taxon>
        <taxon>eudicotyledons</taxon>
        <taxon>Gunneridae</taxon>
        <taxon>Pentapetalae</taxon>
        <taxon>Dilleniales</taxon>
        <taxon>Dilleniaceae</taxon>
        <taxon>Dillenia</taxon>
    </lineage>
</organism>
<keyword evidence="7" id="KW-1185">Reference proteome</keyword>
<sequence>MNLTGGAIAQPRLLVPVVLVMIYNRWNEILVPDYGFMHFELIPMLVGFFTYKIATFIQAIEDAIPSVGKKTKL</sequence>
<dbReference type="GO" id="GO:0016020">
    <property type="term" value="C:membrane"/>
    <property type="evidence" value="ECO:0007669"/>
    <property type="project" value="UniProtKB-SubCell"/>
</dbReference>
<dbReference type="PANTHER" id="PTHR34118:SF6">
    <property type="entry name" value="PROTEIN CONSERVED ONLY IN THE GREEN LINEAGE 160, CHLOROPLASTIC"/>
    <property type="match status" value="1"/>
</dbReference>
<protein>
    <recommendedName>
        <fullName evidence="5">CGL160/ATPI domain-containing protein</fullName>
    </recommendedName>
</protein>
<dbReference type="Proteomes" id="UP001370490">
    <property type="component" value="Unassembled WGS sequence"/>
</dbReference>
<evidence type="ECO:0000256" key="4">
    <source>
        <dbReference type="ARBA" id="ARBA00023136"/>
    </source>
</evidence>
<comment type="caution">
    <text evidence="6">The sequence shown here is derived from an EMBL/GenBank/DDBJ whole genome shotgun (WGS) entry which is preliminary data.</text>
</comment>
<dbReference type="EMBL" id="JBAMMX010000022">
    <property type="protein sequence ID" value="KAK6919187.1"/>
    <property type="molecule type" value="Genomic_DNA"/>
</dbReference>
<feature type="domain" description="CGL160/ATPI" evidence="5">
    <location>
        <begin position="3"/>
        <end position="61"/>
    </location>
</feature>
<evidence type="ECO:0000256" key="2">
    <source>
        <dbReference type="ARBA" id="ARBA00022692"/>
    </source>
</evidence>
<keyword evidence="4" id="KW-0472">Membrane</keyword>
<name>A0AAN8YZY0_9MAGN</name>
<comment type="subcellular location">
    <subcellularLocation>
        <location evidence="1">Membrane</location>
        <topology evidence="1">Multi-pass membrane protein</topology>
    </subcellularLocation>
</comment>
<keyword evidence="2" id="KW-0812">Transmembrane</keyword>
<dbReference type="PANTHER" id="PTHR34118">
    <property type="entry name" value="NF-KAPPA-B INHIBITOR-LIKE PROTEIN-RELATED"/>
    <property type="match status" value="1"/>
</dbReference>
<gene>
    <name evidence="6" type="ORF">RJ641_017609</name>
</gene>
<evidence type="ECO:0000313" key="7">
    <source>
        <dbReference type="Proteomes" id="UP001370490"/>
    </source>
</evidence>
<keyword evidence="3" id="KW-1133">Transmembrane helix</keyword>
<reference evidence="6 7" key="1">
    <citation type="submission" date="2023-12" db="EMBL/GenBank/DDBJ databases">
        <title>A high-quality genome assembly for Dillenia turbinata (Dilleniales).</title>
        <authorList>
            <person name="Chanderbali A."/>
        </authorList>
    </citation>
    <scope>NUCLEOTIDE SEQUENCE [LARGE SCALE GENOMIC DNA]</scope>
    <source>
        <strain evidence="6">LSX21</strain>
        <tissue evidence="6">Leaf</tissue>
    </source>
</reference>
<evidence type="ECO:0000313" key="6">
    <source>
        <dbReference type="EMBL" id="KAK6919187.1"/>
    </source>
</evidence>
<proteinExistence type="predicted"/>
<dbReference type="AlphaFoldDB" id="A0AAN8YZY0"/>
<evidence type="ECO:0000259" key="5">
    <source>
        <dbReference type="Pfam" id="PF24763"/>
    </source>
</evidence>
<dbReference type="InterPro" id="IPR056309">
    <property type="entry name" value="CGL160/ATPI_dom"/>
</dbReference>